<feature type="transmembrane region" description="Helical" evidence="1">
    <location>
        <begin position="33"/>
        <end position="53"/>
    </location>
</feature>
<dbReference type="AlphaFoldDB" id="A0AAJ0U3R1"/>
<organism evidence="2 3">
    <name type="scientific">Halochromatium glycolicum</name>
    <dbReference type="NCBI Taxonomy" id="85075"/>
    <lineage>
        <taxon>Bacteria</taxon>
        <taxon>Pseudomonadati</taxon>
        <taxon>Pseudomonadota</taxon>
        <taxon>Gammaproteobacteria</taxon>
        <taxon>Chromatiales</taxon>
        <taxon>Chromatiaceae</taxon>
        <taxon>Halochromatium</taxon>
    </lineage>
</organism>
<feature type="transmembrane region" description="Helical" evidence="1">
    <location>
        <begin position="6"/>
        <end position="26"/>
    </location>
</feature>
<keyword evidence="1" id="KW-0812">Transmembrane</keyword>
<evidence type="ECO:0000256" key="1">
    <source>
        <dbReference type="SAM" id="Phobius"/>
    </source>
</evidence>
<keyword evidence="1" id="KW-0472">Membrane</keyword>
<dbReference type="Pfam" id="PF10861">
    <property type="entry name" value="DUF2784"/>
    <property type="match status" value="1"/>
</dbReference>
<evidence type="ECO:0000313" key="2">
    <source>
        <dbReference type="EMBL" id="MBK1704726.1"/>
    </source>
</evidence>
<sequence>MLTMLDQMLLLLHAALIVFNLTGWIWRRTRRAHLLVIGLTFGSWIGLGAWYGWGYCPMTDWHWHVKAALGETGLPASYVKYYADAMTGRSWNAVLVDAWVVGLALMALVFSVRLNWRDWRQQRRGIATATRCPDRARKRGGT</sequence>
<comment type="caution">
    <text evidence="2">The sequence shown here is derived from an EMBL/GenBank/DDBJ whole genome shotgun (WGS) entry which is preliminary data.</text>
</comment>
<dbReference type="EMBL" id="NRSJ01000013">
    <property type="protein sequence ID" value="MBK1704726.1"/>
    <property type="molecule type" value="Genomic_DNA"/>
</dbReference>
<dbReference type="Proteomes" id="UP001296776">
    <property type="component" value="Unassembled WGS sequence"/>
</dbReference>
<gene>
    <name evidence="2" type="ORF">CKO40_09290</name>
</gene>
<reference evidence="2" key="2">
    <citation type="journal article" date="2020" name="Microorganisms">
        <title>Osmotic Adaptation and Compatible Solute Biosynthesis of Phototrophic Bacteria as Revealed from Genome Analyses.</title>
        <authorList>
            <person name="Imhoff J.F."/>
            <person name="Rahn T."/>
            <person name="Kunzel S."/>
            <person name="Keller A."/>
            <person name="Neulinger S.C."/>
        </authorList>
    </citation>
    <scope>NUCLEOTIDE SEQUENCE</scope>
    <source>
        <strain evidence="2">DSM 11080</strain>
    </source>
</reference>
<dbReference type="InterPro" id="IPR021218">
    <property type="entry name" value="DUF2784"/>
</dbReference>
<evidence type="ECO:0008006" key="4">
    <source>
        <dbReference type="Google" id="ProtNLM"/>
    </source>
</evidence>
<evidence type="ECO:0000313" key="3">
    <source>
        <dbReference type="Proteomes" id="UP001296776"/>
    </source>
</evidence>
<name>A0AAJ0U3R1_9GAMM</name>
<accession>A0AAJ0U3R1</accession>
<feature type="transmembrane region" description="Helical" evidence="1">
    <location>
        <begin position="98"/>
        <end position="116"/>
    </location>
</feature>
<protein>
    <recommendedName>
        <fullName evidence="4">DUF2784 domain-containing protein</fullName>
    </recommendedName>
</protein>
<keyword evidence="1" id="KW-1133">Transmembrane helix</keyword>
<keyword evidence="3" id="KW-1185">Reference proteome</keyword>
<reference evidence="2" key="1">
    <citation type="submission" date="2017-08" db="EMBL/GenBank/DDBJ databases">
        <authorList>
            <person name="Imhoff J.F."/>
            <person name="Rahn T."/>
            <person name="Kuenzel S."/>
            <person name="Neulinger S.C."/>
        </authorList>
    </citation>
    <scope>NUCLEOTIDE SEQUENCE</scope>
    <source>
        <strain evidence="2">DSM 11080</strain>
    </source>
</reference>
<proteinExistence type="predicted"/>